<dbReference type="InterPro" id="IPR015300">
    <property type="entry name" value="DNA-bd_pseudobarrel_sf"/>
</dbReference>
<name>A0ABY4LBB7_9BACT</name>
<protein>
    <recommendedName>
        <fullName evidence="1">Restriction endonuclease type II EcoRII N-terminal domain-containing protein</fullName>
    </recommendedName>
</protein>
<evidence type="ECO:0000313" key="2">
    <source>
        <dbReference type="EMBL" id="UPU35267.1"/>
    </source>
</evidence>
<dbReference type="SUPFAM" id="SSF101936">
    <property type="entry name" value="DNA-binding pseudobarrel domain"/>
    <property type="match status" value="1"/>
</dbReference>
<evidence type="ECO:0000313" key="3">
    <source>
        <dbReference type="Proteomes" id="UP000831485"/>
    </source>
</evidence>
<dbReference type="EMBL" id="CP096574">
    <property type="protein sequence ID" value="UPU35267.1"/>
    <property type="molecule type" value="Genomic_DNA"/>
</dbReference>
<evidence type="ECO:0000259" key="1">
    <source>
        <dbReference type="Pfam" id="PF09217"/>
    </source>
</evidence>
<sequence>MTHTISKVLSANDTGENGAHQAGILIPKDKTILSFFPALQKQMKNPRCSLVFTDTDGVTRWKFDFIYYNNKFYGGTRNEYRLTGMTAYIRSMKLEAGDSIELTKDENGRLHITAKRQQSAEEENGVLKLSTTWKVIRIPL</sequence>
<dbReference type="Gene3D" id="2.40.330.10">
    <property type="entry name" value="DNA-binding pseudobarrel domain"/>
    <property type="match status" value="1"/>
</dbReference>
<dbReference type="RefSeq" id="WP_248646659.1">
    <property type="nucleotide sequence ID" value="NZ_CP096574.1"/>
</dbReference>
<gene>
    <name evidence="2" type="ORF">M1B72_17745</name>
</gene>
<dbReference type="InterPro" id="IPR023372">
    <property type="entry name" value="Rest_endonuc_II_EcoRII_N"/>
</dbReference>
<proteinExistence type="predicted"/>
<dbReference type="Pfam" id="PF09217">
    <property type="entry name" value="EcoRII-N"/>
    <property type="match status" value="1"/>
</dbReference>
<feature type="domain" description="Restriction endonuclease type II EcoRII N-terminal" evidence="1">
    <location>
        <begin position="6"/>
        <end position="85"/>
    </location>
</feature>
<reference evidence="2" key="1">
    <citation type="submission" date="2022-04" db="EMBL/GenBank/DDBJ databases">
        <authorList>
            <person name="Liu G."/>
        </authorList>
    </citation>
    <scope>NUCLEOTIDE SEQUENCE</scope>
    <source>
        <strain evidence="2">RG22</strain>
    </source>
</reference>
<dbReference type="Proteomes" id="UP000831485">
    <property type="component" value="Chromosome"/>
</dbReference>
<keyword evidence="3" id="KW-1185">Reference proteome</keyword>
<accession>A0ABY4LBB7</accession>
<organism evidence="2 3">
    <name type="scientific">Geomonas paludis</name>
    <dbReference type="NCBI Taxonomy" id="2740185"/>
    <lineage>
        <taxon>Bacteria</taxon>
        <taxon>Pseudomonadati</taxon>
        <taxon>Thermodesulfobacteriota</taxon>
        <taxon>Desulfuromonadia</taxon>
        <taxon>Geobacterales</taxon>
        <taxon>Geobacteraceae</taxon>
        <taxon>Geomonas</taxon>
    </lineage>
</organism>